<proteinExistence type="predicted"/>
<dbReference type="EMBL" id="GBRH01203592">
    <property type="protein sequence ID" value="JAD94303.1"/>
    <property type="molecule type" value="Transcribed_RNA"/>
</dbReference>
<dbReference type="AlphaFoldDB" id="A0A0A9E5J2"/>
<protein>
    <submittedName>
        <fullName evidence="1">Uncharacterized protein</fullName>
    </submittedName>
</protein>
<reference evidence="1" key="1">
    <citation type="submission" date="2014-09" db="EMBL/GenBank/DDBJ databases">
        <authorList>
            <person name="Magalhaes I.L.F."/>
            <person name="Oliveira U."/>
            <person name="Santos F.R."/>
            <person name="Vidigal T.H.D.A."/>
            <person name="Brescovit A.D."/>
            <person name="Santos A.J."/>
        </authorList>
    </citation>
    <scope>NUCLEOTIDE SEQUENCE</scope>
    <source>
        <tissue evidence="1">Shoot tissue taken approximately 20 cm above the soil surface</tissue>
    </source>
</reference>
<accession>A0A0A9E5J2</accession>
<sequence>MYKALSVLYITENTERSIVKTTLAIQLRISSRNTLCCTVADNILHSSSSCVISSKLSLDSSFLTTSSLLPRDNPVFAYNSSFWASDSLTTSSTLSPSSLTF</sequence>
<organism evidence="1">
    <name type="scientific">Arundo donax</name>
    <name type="common">Giant reed</name>
    <name type="synonym">Donax arundinaceus</name>
    <dbReference type="NCBI Taxonomy" id="35708"/>
    <lineage>
        <taxon>Eukaryota</taxon>
        <taxon>Viridiplantae</taxon>
        <taxon>Streptophyta</taxon>
        <taxon>Embryophyta</taxon>
        <taxon>Tracheophyta</taxon>
        <taxon>Spermatophyta</taxon>
        <taxon>Magnoliopsida</taxon>
        <taxon>Liliopsida</taxon>
        <taxon>Poales</taxon>
        <taxon>Poaceae</taxon>
        <taxon>PACMAD clade</taxon>
        <taxon>Arundinoideae</taxon>
        <taxon>Arundineae</taxon>
        <taxon>Arundo</taxon>
    </lineage>
</organism>
<reference evidence="1" key="2">
    <citation type="journal article" date="2015" name="Data Brief">
        <title>Shoot transcriptome of the giant reed, Arundo donax.</title>
        <authorList>
            <person name="Barrero R.A."/>
            <person name="Guerrero F.D."/>
            <person name="Moolhuijzen P."/>
            <person name="Goolsby J.A."/>
            <person name="Tidwell J."/>
            <person name="Bellgard S.E."/>
            <person name="Bellgard M.I."/>
        </authorList>
    </citation>
    <scope>NUCLEOTIDE SEQUENCE</scope>
    <source>
        <tissue evidence="1">Shoot tissue taken approximately 20 cm above the soil surface</tissue>
    </source>
</reference>
<evidence type="ECO:0000313" key="1">
    <source>
        <dbReference type="EMBL" id="JAD94303.1"/>
    </source>
</evidence>
<name>A0A0A9E5J2_ARUDO</name>